<name>A0A6J2YY48_SITOR</name>
<dbReference type="InParanoid" id="A0A6J2YY48"/>
<feature type="compositionally biased region" description="Polar residues" evidence="1">
    <location>
        <begin position="28"/>
        <end position="37"/>
    </location>
</feature>
<feature type="compositionally biased region" description="Basic residues" evidence="1">
    <location>
        <begin position="58"/>
        <end position="67"/>
    </location>
</feature>
<dbReference type="RefSeq" id="XP_030767745.1">
    <property type="nucleotide sequence ID" value="XM_030911885.1"/>
</dbReference>
<accession>A0A6J2YY48</accession>
<evidence type="ECO:0000313" key="2">
    <source>
        <dbReference type="Proteomes" id="UP000504635"/>
    </source>
</evidence>
<feature type="region of interest" description="Disordered" evidence="1">
    <location>
        <begin position="1"/>
        <end position="69"/>
    </location>
</feature>
<dbReference type="OrthoDB" id="6774547at2759"/>
<keyword evidence="2" id="KW-1185">Reference proteome</keyword>
<dbReference type="PANTHER" id="PTHR10773">
    <property type="entry name" value="DNA-DIRECTED RNA POLYMERASES I, II, AND III SUBUNIT RPABC2"/>
    <property type="match status" value="1"/>
</dbReference>
<protein>
    <submittedName>
        <fullName evidence="3">Uncharacterized protein LOC115891433</fullName>
    </submittedName>
</protein>
<dbReference type="GeneID" id="115891433"/>
<dbReference type="KEGG" id="soy:115891433"/>
<organism evidence="2 3">
    <name type="scientific">Sitophilus oryzae</name>
    <name type="common">Rice weevil</name>
    <name type="synonym">Curculio oryzae</name>
    <dbReference type="NCBI Taxonomy" id="7048"/>
    <lineage>
        <taxon>Eukaryota</taxon>
        <taxon>Metazoa</taxon>
        <taxon>Ecdysozoa</taxon>
        <taxon>Arthropoda</taxon>
        <taxon>Hexapoda</taxon>
        <taxon>Insecta</taxon>
        <taxon>Pterygota</taxon>
        <taxon>Neoptera</taxon>
        <taxon>Endopterygota</taxon>
        <taxon>Coleoptera</taxon>
        <taxon>Polyphaga</taxon>
        <taxon>Cucujiformia</taxon>
        <taxon>Curculionidae</taxon>
        <taxon>Dryophthorinae</taxon>
        <taxon>Sitophilus</taxon>
    </lineage>
</organism>
<dbReference type="Proteomes" id="UP000504635">
    <property type="component" value="Unplaced"/>
</dbReference>
<proteinExistence type="predicted"/>
<dbReference type="PANTHER" id="PTHR10773:SF19">
    <property type="match status" value="1"/>
</dbReference>
<dbReference type="AlphaFoldDB" id="A0A6J2YY48"/>
<evidence type="ECO:0000313" key="3">
    <source>
        <dbReference type="RefSeq" id="XP_030767745.1"/>
    </source>
</evidence>
<gene>
    <name evidence="3" type="primary">LOC115891433</name>
</gene>
<reference evidence="3" key="1">
    <citation type="submission" date="2025-08" db="UniProtKB">
        <authorList>
            <consortium name="RefSeq"/>
        </authorList>
    </citation>
    <scope>IDENTIFICATION</scope>
    <source>
        <tissue evidence="3">Gonads</tissue>
    </source>
</reference>
<evidence type="ECO:0000256" key="1">
    <source>
        <dbReference type="SAM" id="MobiDB-lite"/>
    </source>
</evidence>
<sequence>MGESSQNARLFDCSDDSDVDKEYLPDSSPDTSSSNQEIMEGRGHIVTAEDGEGETKGKKNVRKRTRNPKSWACNVRKKAHDEGKEYMSVRKKLGPAKSVLTKKNCLTSCVHGCQKFISDQERNIIFQNYYTLDEHAKKLFLLTISQKFLVERHRKGKNAQNSRRKHTFRYYFNVSDQRIEVCKLFYLGTLCISQTPIYNVHLGKDIVSNTPKESRQGRHVKHSINDDDKTFLKRHIESFPKVESRYYRANSSREYLESNLSIAKMYSLYVDLCKSENKQPVKDSFYRHVFSNEYNLFFHTSKKDRCDLCEEVKLQIIENRLSTEKNEEYSRHSIEKGACRNEKNTDKEDENTVILCFDLQNVLSCPRAEISSFYYRSKFNVYNLTAILSSTKKVYCAVWHEMFMGRSGNDIASAVVTILERVFDDNPNLTNLYCGVIVVFHKTETL</sequence>